<protein>
    <submittedName>
        <fullName evidence="1">Uncharacterized protein</fullName>
    </submittedName>
</protein>
<name>A0A812S5R3_9DINO</name>
<sequence length="494" mass="53463">MERFLHRSRAGQVVDVDEFQVAKALLAGETRLLSQDVGSKHLFDWCLEYGKQSTALAMLFNGVPGCLVKGGHLTLTPPGFSYNAVGLGALPKARLPKQMKEPFSVADDCCCSGRRRTCPGCSWGFPDHAAVWMEDFDVSVENAKEAAERAAETPLARGLFEALRSKTLHLAKVDEKVMARLLDIALLLGDVELASSCVKSCTCFPLRRWRFRDFVAVLNDPLPGWRPRIGILQKEILIAALATGVALQHLSASYHFAGVRGSILLSEAMALSDAEPCQVQDLLPLLDLLGPGRVHKTGNAMALFLTEDLGGEVRLSHRKLCVATRAGLALNTFQAPFQRQCRSCHQCALDSLTLLDLAILLGQRDCARLCGFTDIGTTSWTPPLSLQNTVLVGMSPRCDACDGSLWRCADFWGQQIAPLSERRVAAGEALTAAVQASHRQAAKSAGAGLSQAAHLWSRGEGLPLPLLTSVLDFAAEQPALAEALRGRHAELLPR</sequence>
<dbReference type="EMBL" id="CAJNDS010002412">
    <property type="protein sequence ID" value="CAE7464459.1"/>
    <property type="molecule type" value="Genomic_DNA"/>
</dbReference>
<proteinExistence type="predicted"/>
<keyword evidence="2" id="KW-1185">Reference proteome</keyword>
<gene>
    <name evidence="1" type="ORF">SNAT2548_LOCUS25927</name>
</gene>
<dbReference type="AlphaFoldDB" id="A0A812S5R3"/>
<evidence type="ECO:0000313" key="2">
    <source>
        <dbReference type="Proteomes" id="UP000604046"/>
    </source>
</evidence>
<accession>A0A812S5R3</accession>
<reference evidence="1" key="1">
    <citation type="submission" date="2021-02" db="EMBL/GenBank/DDBJ databases">
        <authorList>
            <person name="Dougan E. K."/>
            <person name="Rhodes N."/>
            <person name="Thang M."/>
            <person name="Chan C."/>
        </authorList>
    </citation>
    <scope>NUCLEOTIDE SEQUENCE</scope>
</reference>
<dbReference type="OrthoDB" id="428097at2759"/>
<dbReference type="Proteomes" id="UP000604046">
    <property type="component" value="Unassembled WGS sequence"/>
</dbReference>
<comment type="caution">
    <text evidence="1">The sequence shown here is derived from an EMBL/GenBank/DDBJ whole genome shotgun (WGS) entry which is preliminary data.</text>
</comment>
<organism evidence="1 2">
    <name type="scientific">Symbiodinium natans</name>
    <dbReference type="NCBI Taxonomy" id="878477"/>
    <lineage>
        <taxon>Eukaryota</taxon>
        <taxon>Sar</taxon>
        <taxon>Alveolata</taxon>
        <taxon>Dinophyceae</taxon>
        <taxon>Suessiales</taxon>
        <taxon>Symbiodiniaceae</taxon>
        <taxon>Symbiodinium</taxon>
    </lineage>
</organism>
<evidence type="ECO:0000313" key="1">
    <source>
        <dbReference type="EMBL" id="CAE7464459.1"/>
    </source>
</evidence>